<dbReference type="Pfam" id="PF16640">
    <property type="entry name" value="Big_3_5"/>
    <property type="match status" value="1"/>
</dbReference>
<gene>
    <name evidence="3" type="ORF">OJF2_06880</name>
</gene>
<dbReference type="KEGG" id="agv:OJF2_06880"/>
<dbReference type="OrthoDB" id="9845621at2"/>
<sequence>MSTPRRVRRPGARALRARGFRVEHLEDRRLLATSPFNAPSLSGLIAEAWQGQDTSRAAIRTMVTALQSQLTGGPLADYTAGTVDGSGLVSEATGLVAGYVQSADSQLLPHFVNIDTILRLQGQKVVADLASLNQQLSAGLITDSDFQTQAKTAIDSLTAGPIKSLDTPVGAYVTTTQAFVTQLETQGQSLLSGTSASTADLTTTFQAAVAAYRADMFAGLLVTHPNIAGRVDASLTTLEDSIAAIDPTDPTAALSSAKTAITTFQTAMLGSSGLFGTGGPVYAANDRYGYVPINLTVPQSSTTITDVSAAADFGGTATLTAKLATASGSPLSGQDVSFLLDGAFVGTAVTDDTGVATLSGVPTSDAVGTTSNAVVASFAGARGDRPAASAGDLVVSQAATALGAVSGTGTFGGTASLTATLTSGQANDPVVGQTVSFAVSGTNVGTAVTNSSGVATLAGVTTSLPVGTNTGAVTASFAGGGNYAAATSATGNVVISAAQTTLASVSGTASFGGTATLVATLTSNATSQPVSGATVTFTLDGTNVGTATTNSSGVATLTGVTTTDAAGTHTGAVVASFAGNGSFGGAANATGNLVVSQAATALSAASGSATFGGTATLTATLNSSATNAPISGATVTFTLDGTSVGSATTNSSGVATLSGVTTTDAAGTHTGAVVAAYAGDANHAAAANATGNLVVGQAATALSAASGTATFGGTATLTATLKSSVTNAPISGAVVTFTLDGASAGQATTDSNGVAQLTGVATTDAAGTHAGAVVASYAGSTNYLAATNATGDLVVSQAATTLGAVSGTGSSDPGGTVALTATLTSPAAPGGVQGQTVSFYLGTSTTAVGTAQTNGSGVATLSGLDNTGLTNGETVTAKFAGAGNFAAATDATGTLTLATG</sequence>
<dbReference type="InterPro" id="IPR013783">
    <property type="entry name" value="Ig-like_fold"/>
</dbReference>
<dbReference type="SMART" id="SM00634">
    <property type="entry name" value="BID_1"/>
    <property type="match status" value="3"/>
</dbReference>
<dbReference type="SUPFAM" id="SSF49373">
    <property type="entry name" value="Invasin/intimin cell-adhesion fragments"/>
    <property type="match status" value="1"/>
</dbReference>
<dbReference type="InterPro" id="IPR008964">
    <property type="entry name" value="Invasin/intimin_cell_adhesion"/>
</dbReference>
<keyword evidence="4" id="KW-1185">Reference proteome</keyword>
<evidence type="ECO:0000313" key="4">
    <source>
        <dbReference type="Proteomes" id="UP000324233"/>
    </source>
</evidence>
<dbReference type="Proteomes" id="UP000324233">
    <property type="component" value="Chromosome"/>
</dbReference>
<organism evidence="3 4">
    <name type="scientific">Aquisphaera giovannonii</name>
    <dbReference type="NCBI Taxonomy" id="406548"/>
    <lineage>
        <taxon>Bacteria</taxon>
        <taxon>Pseudomonadati</taxon>
        <taxon>Planctomycetota</taxon>
        <taxon>Planctomycetia</taxon>
        <taxon>Isosphaerales</taxon>
        <taxon>Isosphaeraceae</taxon>
        <taxon>Aquisphaera</taxon>
    </lineage>
</organism>
<protein>
    <submittedName>
        <fullName evidence="3">Bacterial Ig-like domain (Group 1)</fullName>
    </submittedName>
</protein>
<dbReference type="PROSITE" id="PS51127">
    <property type="entry name" value="BIG1"/>
    <property type="match status" value="1"/>
</dbReference>
<evidence type="ECO:0000313" key="3">
    <source>
        <dbReference type="EMBL" id="QEH32219.1"/>
    </source>
</evidence>
<name>A0A5B9VVV9_9BACT</name>
<proteinExistence type="inferred from homology"/>
<dbReference type="EMBL" id="CP042997">
    <property type="protein sequence ID" value="QEH32219.1"/>
    <property type="molecule type" value="Genomic_DNA"/>
</dbReference>
<accession>A0A5B9VVV9</accession>
<dbReference type="Gene3D" id="2.60.40.10">
    <property type="entry name" value="Immunoglobulins"/>
    <property type="match status" value="5"/>
</dbReference>
<dbReference type="RefSeq" id="WP_148591243.1">
    <property type="nucleotide sequence ID" value="NZ_CP042997.1"/>
</dbReference>
<comment type="similarity">
    <text evidence="1">Belongs to the intimin/invasin family.</text>
</comment>
<dbReference type="InterPro" id="IPR003344">
    <property type="entry name" value="Big_1_dom"/>
</dbReference>
<dbReference type="InterPro" id="IPR032109">
    <property type="entry name" value="Big_3_5"/>
</dbReference>
<evidence type="ECO:0000256" key="1">
    <source>
        <dbReference type="ARBA" id="ARBA00010116"/>
    </source>
</evidence>
<dbReference type="AlphaFoldDB" id="A0A5B9VVV9"/>
<evidence type="ECO:0000259" key="2">
    <source>
        <dbReference type="PROSITE" id="PS51127"/>
    </source>
</evidence>
<feature type="domain" description="Big-1" evidence="2">
    <location>
        <begin position="499"/>
        <end position="594"/>
    </location>
</feature>
<reference evidence="3 4" key="1">
    <citation type="submission" date="2019-08" db="EMBL/GenBank/DDBJ databases">
        <title>Deep-cultivation of Planctomycetes and their phenomic and genomic characterization uncovers novel biology.</title>
        <authorList>
            <person name="Wiegand S."/>
            <person name="Jogler M."/>
            <person name="Boedeker C."/>
            <person name="Pinto D."/>
            <person name="Vollmers J."/>
            <person name="Rivas-Marin E."/>
            <person name="Kohn T."/>
            <person name="Peeters S.H."/>
            <person name="Heuer A."/>
            <person name="Rast P."/>
            <person name="Oberbeckmann S."/>
            <person name="Bunk B."/>
            <person name="Jeske O."/>
            <person name="Meyerdierks A."/>
            <person name="Storesund J.E."/>
            <person name="Kallscheuer N."/>
            <person name="Luecker S."/>
            <person name="Lage O.M."/>
            <person name="Pohl T."/>
            <person name="Merkel B.J."/>
            <person name="Hornburger P."/>
            <person name="Mueller R.-W."/>
            <person name="Bruemmer F."/>
            <person name="Labrenz M."/>
            <person name="Spormann A.M."/>
            <person name="Op den Camp H."/>
            <person name="Overmann J."/>
            <person name="Amann R."/>
            <person name="Jetten M.S.M."/>
            <person name="Mascher T."/>
            <person name="Medema M.H."/>
            <person name="Devos D.P."/>
            <person name="Kaster A.-K."/>
            <person name="Ovreas L."/>
            <person name="Rohde M."/>
            <person name="Galperin M.Y."/>
            <person name="Jogler C."/>
        </authorList>
    </citation>
    <scope>NUCLEOTIDE SEQUENCE [LARGE SCALE GENOMIC DNA]</scope>
    <source>
        <strain evidence="3 4">OJF2</strain>
    </source>
</reference>